<evidence type="ECO:0000256" key="5">
    <source>
        <dbReference type="ARBA" id="ARBA00017935"/>
    </source>
</evidence>
<dbReference type="SUPFAM" id="SSF55729">
    <property type="entry name" value="Acyl-CoA N-acyltransferases (Nat)"/>
    <property type="match status" value="1"/>
</dbReference>
<dbReference type="Pfam" id="PF00583">
    <property type="entry name" value="Acetyltransf_1"/>
    <property type="match status" value="1"/>
</dbReference>
<dbReference type="AlphaFoldDB" id="A0A511D827"/>
<dbReference type="GO" id="GO:0019491">
    <property type="term" value="P:ectoine biosynthetic process"/>
    <property type="evidence" value="ECO:0007669"/>
    <property type="project" value="UniProtKB-UniPathway"/>
</dbReference>
<dbReference type="Proteomes" id="UP000321328">
    <property type="component" value="Unassembled WGS sequence"/>
</dbReference>
<comment type="function">
    <text evidence="1 9">Catalyzes the acetylation of L-2,4-diaminobutyrate (DABA) to gamma-N-acetyl-alpha,gamma-diaminobutyric acid (ADABA) with acetyl coenzyme A.</text>
</comment>
<protein>
    <recommendedName>
        <fullName evidence="5 9">L-2,4-diaminobutyric acid acetyltransferase</fullName>
        <shortName evidence="9">DABA acetyltransferase</shortName>
        <ecNumber evidence="4 9">2.3.1.178</ecNumber>
    </recommendedName>
</protein>
<feature type="domain" description="N-acetyltransferase" evidence="10">
    <location>
        <begin position="1"/>
        <end position="138"/>
    </location>
</feature>
<evidence type="ECO:0000256" key="1">
    <source>
        <dbReference type="ARBA" id="ARBA00003741"/>
    </source>
</evidence>
<dbReference type="PROSITE" id="PS51186">
    <property type="entry name" value="GNAT"/>
    <property type="match status" value="1"/>
</dbReference>
<comment type="similarity">
    <text evidence="3 9">Belongs to the acetyltransferase family. EctA subfamily.</text>
</comment>
<evidence type="ECO:0000256" key="2">
    <source>
        <dbReference type="ARBA" id="ARBA00004978"/>
    </source>
</evidence>
<gene>
    <name evidence="9 11" type="primary">ectA</name>
    <name evidence="11" type="ORF">PA7_47880</name>
</gene>
<dbReference type="CDD" id="cd04301">
    <property type="entry name" value="NAT_SF"/>
    <property type="match status" value="1"/>
</dbReference>
<dbReference type="EMBL" id="BJVI01000118">
    <property type="protein sequence ID" value="GEL20951.1"/>
    <property type="molecule type" value="Genomic_DNA"/>
</dbReference>
<dbReference type="EC" id="2.3.1.178" evidence="4 9"/>
<reference evidence="11 12" key="1">
    <citation type="submission" date="2019-07" db="EMBL/GenBank/DDBJ databases">
        <title>Whole genome shotgun sequence of Pseudonocardia asaccharolytica NBRC 16224.</title>
        <authorList>
            <person name="Hosoyama A."/>
            <person name="Uohara A."/>
            <person name="Ohji S."/>
            <person name="Ichikawa N."/>
        </authorList>
    </citation>
    <scope>NUCLEOTIDE SEQUENCE [LARGE SCALE GENOMIC DNA]</scope>
    <source>
        <strain evidence="11 12">NBRC 16224</strain>
    </source>
</reference>
<keyword evidence="7 9" id="KW-0012">Acyltransferase</keyword>
<dbReference type="Gene3D" id="3.40.630.30">
    <property type="match status" value="1"/>
</dbReference>
<evidence type="ECO:0000256" key="4">
    <source>
        <dbReference type="ARBA" id="ARBA00012355"/>
    </source>
</evidence>
<evidence type="ECO:0000256" key="6">
    <source>
        <dbReference type="ARBA" id="ARBA00022679"/>
    </source>
</evidence>
<evidence type="ECO:0000256" key="7">
    <source>
        <dbReference type="ARBA" id="ARBA00023315"/>
    </source>
</evidence>
<accession>A0A511D827</accession>
<evidence type="ECO:0000256" key="3">
    <source>
        <dbReference type="ARBA" id="ARBA00010712"/>
    </source>
</evidence>
<evidence type="ECO:0000313" key="12">
    <source>
        <dbReference type="Proteomes" id="UP000321328"/>
    </source>
</evidence>
<evidence type="ECO:0000259" key="10">
    <source>
        <dbReference type="PROSITE" id="PS51186"/>
    </source>
</evidence>
<dbReference type="InterPro" id="IPR016181">
    <property type="entry name" value="Acyl_CoA_acyltransferase"/>
</dbReference>
<dbReference type="UniPathway" id="UPA00067">
    <property type="reaction ID" value="UER00122"/>
</dbReference>
<comment type="catalytic activity">
    <reaction evidence="8 9">
        <text>L-2,4-diaminobutanoate + acetyl-CoA = (2S)-4-acetamido-2-aminobutanoate + CoA + H(+)</text>
        <dbReference type="Rhea" id="RHEA:16901"/>
        <dbReference type="ChEBI" id="CHEBI:15378"/>
        <dbReference type="ChEBI" id="CHEBI:57287"/>
        <dbReference type="ChEBI" id="CHEBI:57288"/>
        <dbReference type="ChEBI" id="CHEBI:58761"/>
        <dbReference type="ChEBI" id="CHEBI:58929"/>
        <dbReference type="EC" id="2.3.1.178"/>
    </reaction>
</comment>
<keyword evidence="12" id="KW-1185">Reference proteome</keyword>
<dbReference type="GO" id="GO:0033816">
    <property type="term" value="F:diaminobutyrate acetyltransferase activity"/>
    <property type="evidence" value="ECO:0007669"/>
    <property type="project" value="UniProtKB-EC"/>
</dbReference>
<dbReference type="InterPro" id="IPR000182">
    <property type="entry name" value="GNAT_dom"/>
</dbReference>
<dbReference type="STRING" id="1123024.GCA_000423625_01695"/>
<name>A0A511D827_9PSEU</name>
<evidence type="ECO:0000313" key="11">
    <source>
        <dbReference type="EMBL" id="GEL20951.1"/>
    </source>
</evidence>
<proteinExistence type="inferred from homology"/>
<dbReference type="InterPro" id="IPR012772">
    <property type="entry name" value="Ectoine_EctA"/>
</dbReference>
<organism evidence="11 12">
    <name type="scientific">Pseudonocardia asaccharolytica DSM 44247 = NBRC 16224</name>
    <dbReference type="NCBI Taxonomy" id="1123024"/>
    <lineage>
        <taxon>Bacteria</taxon>
        <taxon>Bacillati</taxon>
        <taxon>Actinomycetota</taxon>
        <taxon>Actinomycetes</taxon>
        <taxon>Pseudonocardiales</taxon>
        <taxon>Pseudonocardiaceae</taxon>
        <taxon>Pseudonocardia</taxon>
    </lineage>
</organism>
<dbReference type="NCBIfam" id="TIGR02406">
    <property type="entry name" value="ectoine_EctA"/>
    <property type="match status" value="1"/>
</dbReference>
<keyword evidence="6 9" id="KW-0808">Transferase</keyword>
<comment type="pathway">
    <text evidence="2 9">Amine and polyamine biosynthesis; ectoine biosynthesis; L-ectoine from L-aspartate 4-semialdehyde: step 2/3.</text>
</comment>
<evidence type="ECO:0000256" key="9">
    <source>
        <dbReference type="RuleBase" id="RU365045"/>
    </source>
</evidence>
<evidence type="ECO:0000256" key="8">
    <source>
        <dbReference type="ARBA" id="ARBA00048924"/>
    </source>
</evidence>
<comment type="caution">
    <text evidence="11">The sequence shown here is derived from an EMBL/GenBank/DDBJ whole genome shotgun (WGS) entry which is preliminary data.</text>
</comment>
<sequence>MWRLATESQVLDVNSRYAYLLWCRDHAHTSVLARRHGAAVGFVTGYRRPAEPNTLFIWQVAVSAAARGHGIALRMLDALFDRVDGVDHLETTITPDNEASVRLFTAFAERRRAGIVRSELFGRPLLGGDHQAEILHRIGPIVRGSGNK</sequence>